<sequence>MTRHDAPADAIPQGTLALRTLSMPADLNGAGTIFGGWLMGCLDQAAGLAAATRSGGNVATVAVKELLFLHPLHAHQDVRIYADLLKTGRTSMHFRLEVWAGDLGATPQVLAAHATFVMVALDAEGRPRPLAITA</sequence>
<keyword evidence="4" id="KW-1185">Reference proteome</keyword>
<dbReference type="AlphaFoldDB" id="A0A318PMD9"/>
<dbReference type="PANTHER" id="PTHR11049">
    <property type="entry name" value="ACYL COENZYME A THIOESTER HYDROLASE"/>
    <property type="match status" value="1"/>
</dbReference>
<dbReference type="InterPro" id="IPR040170">
    <property type="entry name" value="Cytosol_ACT"/>
</dbReference>
<organism evidence="3 4">
    <name type="scientific">Komagataeibacter xylinus</name>
    <name type="common">Gluconacetobacter xylinus</name>
    <dbReference type="NCBI Taxonomy" id="28448"/>
    <lineage>
        <taxon>Bacteria</taxon>
        <taxon>Pseudomonadati</taxon>
        <taxon>Pseudomonadota</taxon>
        <taxon>Alphaproteobacteria</taxon>
        <taxon>Acetobacterales</taxon>
        <taxon>Acetobacteraceae</taxon>
        <taxon>Komagataeibacter</taxon>
    </lineage>
</organism>
<dbReference type="InterPro" id="IPR029069">
    <property type="entry name" value="HotDog_dom_sf"/>
</dbReference>
<dbReference type="OrthoDB" id="9801856at2"/>
<protein>
    <submittedName>
        <fullName evidence="3">Acyl-CoA thioesterase</fullName>
    </submittedName>
</protein>
<reference evidence="3 4" key="1">
    <citation type="submission" date="2017-07" db="EMBL/GenBank/DDBJ databases">
        <title>A draft genome sequence of Komagataeibacter xylinus LMG 1515.</title>
        <authorList>
            <person name="Skraban J."/>
            <person name="Cleenwerck I."/>
            <person name="Vandamme P."/>
            <person name="Trcek J."/>
        </authorList>
    </citation>
    <scope>NUCLEOTIDE SEQUENCE [LARGE SCALE GENOMIC DNA]</scope>
    <source>
        <strain evidence="3 4">LMG 1515</strain>
    </source>
</reference>
<proteinExistence type="inferred from homology"/>
<comment type="similarity">
    <text evidence="1">Belongs to the acyl coenzyme A hydrolase family.</text>
</comment>
<evidence type="ECO:0000313" key="4">
    <source>
        <dbReference type="Proteomes" id="UP000248257"/>
    </source>
</evidence>
<gene>
    <name evidence="3" type="ORF">CFR75_09415</name>
</gene>
<dbReference type="GO" id="GO:0009062">
    <property type="term" value="P:fatty acid catabolic process"/>
    <property type="evidence" value="ECO:0007669"/>
    <property type="project" value="TreeGrafter"/>
</dbReference>
<evidence type="ECO:0000256" key="1">
    <source>
        <dbReference type="ARBA" id="ARBA00010458"/>
    </source>
</evidence>
<dbReference type="GO" id="GO:0005829">
    <property type="term" value="C:cytosol"/>
    <property type="evidence" value="ECO:0007669"/>
    <property type="project" value="TreeGrafter"/>
</dbReference>
<dbReference type="Proteomes" id="UP000248257">
    <property type="component" value="Unassembled WGS sequence"/>
</dbReference>
<dbReference type="PROSITE" id="PS51770">
    <property type="entry name" value="HOTDOG_ACOT"/>
    <property type="match status" value="1"/>
</dbReference>
<dbReference type="InterPro" id="IPR006683">
    <property type="entry name" value="Thioestr_dom"/>
</dbReference>
<dbReference type="InterPro" id="IPR033120">
    <property type="entry name" value="HOTDOG_ACOT"/>
</dbReference>
<dbReference type="Pfam" id="PF03061">
    <property type="entry name" value="4HBT"/>
    <property type="match status" value="1"/>
</dbReference>
<dbReference type="GO" id="GO:0006637">
    <property type="term" value="P:acyl-CoA metabolic process"/>
    <property type="evidence" value="ECO:0007669"/>
    <property type="project" value="TreeGrafter"/>
</dbReference>
<keyword evidence="2" id="KW-0378">Hydrolase</keyword>
<dbReference type="Gene3D" id="3.10.129.10">
    <property type="entry name" value="Hotdog Thioesterase"/>
    <property type="match status" value="1"/>
</dbReference>
<dbReference type="CDD" id="cd03442">
    <property type="entry name" value="BFIT_BACH"/>
    <property type="match status" value="1"/>
</dbReference>
<dbReference type="RefSeq" id="WP_061274293.1">
    <property type="nucleotide sequence ID" value="NZ_CBCRXN010000015.1"/>
</dbReference>
<dbReference type="EMBL" id="NKUC01000017">
    <property type="protein sequence ID" value="PYD56750.1"/>
    <property type="molecule type" value="Genomic_DNA"/>
</dbReference>
<evidence type="ECO:0000256" key="2">
    <source>
        <dbReference type="ARBA" id="ARBA00022801"/>
    </source>
</evidence>
<dbReference type="PANTHER" id="PTHR11049:SF5">
    <property type="entry name" value="ACYL-COA THIOESTER HYDROLASE YCIA"/>
    <property type="match status" value="1"/>
</dbReference>
<comment type="caution">
    <text evidence="3">The sequence shown here is derived from an EMBL/GenBank/DDBJ whole genome shotgun (WGS) entry which is preliminary data.</text>
</comment>
<accession>A0A318PMD9</accession>
<name>A0A318PMD9_KOMXY</name>
<dbReference type="STRING" id="1220579.GCA_001571345_01850"/>
<dbReference type="SUPFAM" id="SSF54637">
    <property type="entry name" value="Thioesterase/thiol ester dehydrase-isomerase"/>
    <property type="match status" value="1"/>
</dbReference>
<dbReference type="GO" id="GO:0052816">
    <property type="term" value="F:long-chain fatty acyl-CoA hydrolase activity"/>
    <property type="evidence" value="ECO:0007669"/>
    <property type="project" value="TreeGrafter"/>
</dbReference>
<evidence type="ECO:0000313" key="3">
    <source>
        <dbReference type="EMBL" id="PYD56750.1"/>
    </source>
</evidence>